<evidence type="ECO:0000313" key="19">
    <source>
        <dbReference type="Proteomes" id="UP001367676"/>
    </source>
</evidence>
<evidence type="ECO:0000256" key="7">
    <source>
        <dbReference type="ARBA" id="ARBA00022723"/>
    </source>
</evidence>
<evidence type="ECO:0000259" key="17">
    <source>
        <dbReference type="Pfam" id="PF23406"/>
    </source>
</evidence>
<dbReference type="GO" id="GO:0044773">
    <property type="term" value="P:mitotic DNA damage checkpoint signaling"/>
    <property type="evidence" value="ECO:0007669"/>
    <property type="project" value="TreeGrafter"/>
</dbReference>
<dbReference type="Pfam" id="PF23406">
    <property type="entry name" value="ZNF380_CC"/>
    <property type="match status" value="1"/>
</dbReference>
<protein>
    <recommendedName>
        <fullName evidence="3">Zinc finger protein 830</fullName>
    </recommendedName>
    <alternativeName>
        <fullName evidence="14">Coiled-coil domain-containing protein 16</fullName>
    </alternativeName>
</protein>
<dbReference type="PANTHER" id="PTHR13278">
    <property type="entry name" value="ZINC FINGER PROTEIN 830"/>
    <property type="match status" value="1"/>
</dbReference>
<evidence type="ECO:0000256" key="14">
    <source>
        <dbReference type="ARBA" id="ARBA00030672"/>
    </source>
</evidence>
<dbReference type="Proteomes" id="UP001367676">
    <property type="component" value="Unassembled WGS sequence"/>
</dbReference>
<keyword evidence="13" id="KW-0131">Cell cycle</keyword>
<dbReference type="InterPro" id="IPR022755">
    <property type="entry name" value="Znf_C2H2_jaz"/>
</dbReference>
<evidence type="ECO:0000256" key="6">
    <source>
        <dbReference type="ARBA" id="ARBA00022618"/>
    </source>
</evidence>
<keyword evidence="10" id="KW-0862">Zinc</keyword>
<feature type="region of interest" description="Disordered" evidence="15">
    <location>
        <begin position="216"/>
        <end position="261"/>
    </location>
</feature>
<reference evidence="18 19" key="1">
    <citation type="submission" date="2024-03" db="EMBL/GenBank/DDBJ databases">
        <title>Adaptation during the transition from Ophiocordyceps entomopathogen to insect associate is accompanied by gene loss and intensified selection.</title>
        <authorList>
            <person name="Ward C.M."/>
            <person name="Onetto C.A."/>
            <person name="Borneman A.R."/>
        </authorList>
    </citation>
    <scope>NUCLEOTIDE SEQUENCE [LARGE SCALE GENOMIC DNA]</scope>
    <source>
        <strain evidence="18">AWRI1</strain>
        <tissue evidence="18">Single Adult Female</tissue>
    </source>
</reference>
<dbReference type="Pfam" id="PF12171">
    <property type="entry name" value="zf-C2H2_jaz"/>
    <property type="match status" value="1"/>
</dbReference>
<keyword evidence="7" id="KW-0479">Metal-binding</keyword>
<organism evidence="18 19">
    <name type="scientific">Parthenolecanium corni</name>
    <dbReference type="NCBI Taxonomy" id="536013"/>
    <lineage>
        <taxon>Eukaryota</taxon>
        <taxon>Metazoa</taxon>
        <taxon>Ecdysozoa</taxon>
        <taxon>Arthropoda</taxon>
        <taxon>Hexapoda</taxon>
        <taxon>Insecta</taxon>
        <taxon>Pterygota</taxon>
        <taxon>Neoptera</taxon>
        <taxon>Paraneoptera</taxon>
        <taxon>Hemiptera</taxon>
        <taxon>Sternorrhyncha</taxon>
        <taxon>Coccoidea</taxon>
        <taxon>Coccidae</taxon>
        <taxon>Parthenolecanium</taxon>
    </lineage>
</organism>
<evidence type="ECO:0000256" key="10">
    <source>
        <dbReference type="ARBA" id="ARBA00022833"/>
    </source>
</evidence>
<evidence type="ECO:0000256" key="11">
    <source>
        <dbReference type="ARBA" id="ARBA00023054"/>
    </source>
</evidence>
<dbReference type="InterPro" id="IPR036236">
    <property type="entry name" value="Znf_C2H2_sf"/>
</dbReference>
<keyword evidence="8" id="KW-0863">Zinc-finger</keyword>
<comment type="subcellular location">
    <subcellularLocation>
        <location evidence="1">Chromosome</location>
    </subcellularLocation>
    <subcellularLocation>
        <location evidence="2">Nucleus speckle</location>
    </subcellularLocation>
</comment>
<dbReference type="PANTHER" id="PTHR13278:SF0">
    <property type="entry name" value="ZINC FINGER PROTEIN 830"/>
    <property type="match status" value="1"/>
</dbReference>
<gene>
    <name evidence="18" type="ORF">V9T40_004060</name>
</gene>
<evidence type="ECO:0000256" key="1">
    <source>
        <dbReference type="ARBA" id="ARBA00004286"/>
    </source>
</evidence>
<dbReference type="Gene3D" id="3.30.160.60">
    <property type="entry name" value="Classic Zinc Finger"/>
    <property type="match status" value="1"/>
</dbReference>
<keyword evidence="12" id="KW-0539">Nucleus</keyword>
<feature type="compositionally biased region" description="Basic and acidic residues" evidence="15">
    <location>
        <begin position="252"/>
        <end position="261"/>
    </location>
</feature>
<comment type="caution">
    <text evidence="18">The sequence shown here is derived from an EMBL/GenBank/DDBJ whole genome shotgun (WGS) entry which is preliminary data.</text>
</comment>
<feature type="compositionally biased region" description="Basic and acidic residues" evidence="15">
    <location>
        <begin position="53"/>
        <end position="67"/>
    </location>
</feature>
<dbReference type="InterPro" id="IPR059039">
    <property type="entry name" value="ZNF380_CC"/>
</dbReference>
<dbReference type="GO" id="GO:0033260">
    <property type="term" value="P:nuclear DNA replication"/>
    <property type="evidence" value="ECO:0007669"/>
    <property type="project" value="TreeGrafter"/>
</dbReference>
<evidence type="ECO:0000256" key="8">
    <source>
        <dbReference type="ARBA" id="ARBA00022771"/>
    </source>
</evidence>
<dbReference type="InterPro" id="IPR040050">
    <property type="entry name" value="ZNF830-like"/>
</dbReference>
<keyword evidence="11" id="KW-0175">Coiled coil</keyword>
<feature type="region of interest" description="Disordered" evidence="15">
    <location>
        <begin position="101"/>
        <end position="120"/>
    </location>
</feature>
<evidence type="ECO:0000256" key="3">
    <source>
        <dbReference type="ARBA" id="ARBA00017358"/>
    </source>
</evidence>
<evidence type="ECO:0000256" key="12">
    <source>
        <dbReference type="ARBA" id="ARBA00023242"/>
    </source>
</evidence>
<evidence type="ECO:0000259" key="16">
    <source>
        <dbReference type="Pfam" id="PF12171"/>
    </source>
</evidence>
<dbReference type="GO" id="GO:0005681">
    <property type="term" value="C:spliceosomal complex"/>
    <property type="evidence" value="ECO:0007669"/>
    <property type="project" value="InterPro"/>
</dbReference>
<keyword evidence="9" id="KW-0498">Mitosis</keyword>
<feature type="domain" description="ZNF380 coiled-coil" evidence="17">
    <location>
        <begin position="136"/>
        <end position="215"/>
    </location>
</feature>
<sequence length="261" mass="30353">MNAASQKRKITQNDLRQLMLEKKHDGTLMCIICNAVVKSETIWYVHINSKQHRDNITRKKPSKEKATSDSTSKSLIIKKDTTSTVVNPPVKLKGILKNKQAIEPVSTPTPPLQSTNNEDSNEMEVDTEVETSSNALPEGFFDDPVMDAKARNVDYKDPLDEEMERFQREIQEENLLLEQMLDQDQETAATDKQIEYIDEHIQHWSRIQTLEEKIENTRKLTSERKNVRLSPMEKNEDEDSSYGSEEEFDEYIDWRSKRSFK</sequence>
<evidence type="ECO:0000256" key="13">
    <source>
        <dbReference type="ARBA" id="ARBA00023306"/>
    </source>
</evidence>
<dbReference type="AlphaFoldDB" id="A0AAN9TSG9"/>
<evidence type="ECO:0000256" key="2">
    <source>
        <dbReference type="ARBA" id="ARBA00004324"/>
    </source>
</evidence>
<dbReference type="GO" id="GO:0008270">
    <property type="term" value="F:zinc ion binding"/>
    <property type="evidence" value="ECO:0007669"/>
    <property type="project" value="UniProtKB-KW"/>
</dbReference>
<dbReference type="SUPFAM" id="SSF57667">
    <property type="entry name" value="beta-beta-alpha zinc fingers"/>
    <property type="match status" value="1"/>
</dbReference>
<feature type="compositionally biased region" description="Acidic residues" evidence="15">
    <location>
        <begin position="235"/>
        <end position="251"/>
    </location>
</feature>
<name>A0AAN9TSG9_9HEMI</name>
<evidence type="ECO:0000256" key="15">
    <source>
        <dbReference type="SAM" id="MobiDB-lite"/>
    </source>
</evidence>
<evidence type="ECO:0000256" key="9">
    <source>
        <dbReference type="ARBA" id="ARBA00022776"/>
    </source>
</evidence>
<keyword evidence="5" id="KW-0217">Developmental protein</keyword>
<evidence type="ECO:0000256" key="4">
    <source>
        <dbReference type="ARBA" id="ARBA00022454"/>
    </source>
</evidence>
<dbReference type="GO" id="GO:0033314">
    <property type="term" value="P:mitotic DNA replication checkpoint signaling"/>
    <property type="evidence" value="ECO:0007669"/>
    <property type="project" value="TreeGrafter"/>
</dbReference>
<evidence type="ECO:0000256" key="5">
    <source>
        <dbReference type="ARBA" id="ARBA00022473"/>
    </source>
</evidence>
<evidence type="ECO:0000313" key="18">
    <source>
        <dbReference type="EMBL" id="KAK7586184.1"/>
    </source>
</evidence>
<dbReference type="GO" id="GO:0003676">
    <property type="term" value="F:nucleic acid binding"/>
    <property type="evidence" value="ECO:0007669"/>
    <property type="project" value="InterPro"/>
</dbReference>
<accession>A0AAN9TSG9</accession>
<feature type="region of interest" description="Disordered" evidence="15">
    <location>
        <begin position="53"/>
        <end position="73"/>
    </location>
</feature>
<dbReference type="EMBL" id="JBBCAQ010000027">
    <property type="protein sequence ID" value="KAK7586184.1"/>
    <property type="molecule type" value="Genomic_DNA"/>
</dbReference>
<feature type="domain" description="Zinc finger double-stranded RNA binding" evidence="16">
    <location>
        <begin position="28"/>
        <end position="53"/>
    </location>
</feature>
<keyword evidence="6" id="KW-0132">Cell division</keyword>
<proteinExistence type="predicted"/>
<keyword evidence="19" id="KW-1185">Reference proteome</keyword>
<keyword evidence="4" id="KW-0158">Chromosome</keyword>
<feature type="compositionally biased region" description="Basic and acidic residues" evidence="15">
    <location>
        <begin position="216"/>
        <end position="234"/>
    </location>
</feature>